<organism evidence="3 4">
    <name type="scientific">Candidatus Roizmanbacteria bacterium RIFCSPHIGHO2_01_FULL_39_24</name>
    <dbReference type="NCBI Taxonomy" id="1802032"/>
    <lineage>
        <taxon>Bacteria</taxon>
        <taxon>Candidatus Roizmaniibacteriota</taxon>
    </lineage>
</organism>
<dbReference type="SUPFAM" id="SSF53774">
    <property type="entry name" value="Glutaminase/Asparaginase"/>
    <property type="match status" value="1"/>
</dbReference>
<protein>
    <recommendedName>
        <fullName evidence="2">L-asparaginase N-terminal domain-containing protein</fullName>
    </recommendedName>
</protein>
<dbReference type="InterPro" id="IPR027474">
    <property type="entry name" value="L-asparaginase_N"/>
</dbReference>
<comment type="caution">
    <text evidence="3">The sequence shown here is derived from an EMBL/GenBank/DDBJ whole genome shotgun (WGS) entry which is preliminary data.</text>
</comment>
<proteinExistence type="predicted"/>
<dbReference type="PIRSF" id="PIRSF001220">
    <property type="entry name" value="L-ASNase_gatD"/>
    <property type="match status" value="1"/>
</dbReference>
<name>A0A1F7GIN6_9BACT</name>
<dbReference type="Proteomes" id="UP000176850">
    <property type="component" value="Unassembled WGS sequence"/>
</dbReference>
<evidence type="ECO:0000256" key="1">
    <source>
        <dbReference type="PIRSR" id="PIRSR001220-1"/>
    </source>
</evidence>
<evidence type="ECO:0000313" key="4">
    <source>
        <dbReference type="Proteomes" id="UP000176850"/>
    </source>
</evidence>
<dbReference type="InterPro" id="IPR037152">
    <property type="entry name" value="L-asparaginase_N_sf"/>
</dbReference>
<feature type="domain" description="L-asparaginase N-terminal" evidence="2">
    <location>
        <begin position="6"/>
        <end position="153"/>
    </location>
</feature>
<dbReference type="InterPro" id="IPR006034">
    <property type="entry name" value="Asparaginase/glutaminase-like"/>
</dbReference>
<accession>A0A1F7GIN6</accession>
<dbReference type="Pfam" id="PF00710">
    <property type="entry name" value="Asparaginase"/>
    <property type="match status" value="1"/>
</dbReference>
<evidence type="ECO:0000313" key="3">
    <source>
        <dbReference type="EMBL" id="OGK18850.1"/>
    </source>
</evidence>
<reference evidence="3 4" key="1">
    <citation type="journal article" date="2016" name="Nat. Commun.">
        <title>Thousands of microbial genomes shed light on interconnected biogeochemical processes in an aquifer system.</title>
        <authorList>
            <person name="Anantharaman K."/>
            <person name="Brown C.T."/>
            <person name="Hug L.A."/>
            <person name="Sharon I."/>
            <person name="Castelle C.J."/>
            <person name="Probst A.J."/>
            <person name="Thomas B.C."/>
            <person name="Singh A."/>
            <person name="Wilkins M.J."/>
            <person name="Karaoz U."/>
            <person name="Brodie E.L."/>
            <person name="Williams K.H."/>
            <person name="Hubbard S.S."/>
            <person name="Banfield J.F."/>
        </authorList>
    </citation>
    <scope>NUCLEOTIDE SEQUENCE [LARGE SCALE GENOMIC DNA]</scope>
</reference>
<dbReference type="AlphaFoldDB" id="A0A1F7GIN6"/>
<sequence>MNTSQIKIFITGGTIDDLNYERDVPQNHQSLITGLLERARITPDYDVEVLMQKDSRVISDKDREIILERCRNCTEDEILITHGTYTMPGTAKYLGNTHLDKTIVLFGAHIPANRDNSDALFNLGTAFIACQLLPKGVYILMNGKVFTWDNVKKDFPTGYFKEE</sequence>
<evidence type="ECO:0000259" key="2">
    <source>
        <dbReference type="Pfam" id="PF00710"/>
    </source>
</evidence>
<feature type="active site" description="O-isoaspartyl threonine intermediate" evidence="1">
    <location>
        <position position="14"/>
    </location>
</feature>
<dbReference type="PRINTS" id="PR00139">
    <property type="entry name" value="ASNGLNASE"/>
</dbReference>
<dbReference type="InterPro" id="IPR036152">
    <property type="entry name" value="Asp/glu_Ase-like_sf"/>
</dbReference>
<dbReference type="Gene3D" id="3.40.50.1170">
    <property type="entry name" value="L-asparaginase, N-terminal domain"/>
    <property type="match status" value="1"/>
</dbReference>
<dbReference type="EMBL" id="MFZH01000023">
    <property type="protein sequence ID" value="OGK18850.1"/>
    <property type="molecule type" value="Genomic_DNA"/>
</dbReference>
<gene>
    <name evidence="3" type="ORF">A2799_02150</name>
</gene>
<dbReference type="PIRSF" id="PIRSF500176">
    <property type="entry name" value="L_ASNase"/>
    <property type="match status" value="1"/>
</dbReference>